<dbReference type="SUPFAM" id="SSF51569">
    <property type="entry name" value="Aldolase"/>
    <property type="match status" value="1"/>
</dbReference>
<evidence type="ECO:0000313" key="1">
    <source>
        <dbReference type="EMBL" id="MBB6430317.1"/>
    </source>
</evidence>
<dbReference type="CDD" id="cd00945">
    <property type="entry name" value="Aldolase_Class_I"/>
    <property type="match status" value="1"/>
</dbReference>
<name>A0A7X0H6S3_9BACT</name>
<comment type="caution">
    <text evidence="1">The sequence shown here is derived from an EMBL/GenBank/DDBJ whole genome shotgun (WGS) entry which is preliminary data.</text>
</comment>
<evidence type="ECO:0000313" key="2">
    <source>
        <dbReference type="Proteomes" id="UP000541810"/>
    </source>
</evidence>
<dbReference type="Proteomes" id="UP000541810">
    <property type="component" value="Unassembled WGS sequence"/>
</dbReference>
<sequence>MDFAQHLDIHCDLGPFPTPVEHECAAVCVGGRYTRSAVQAYANSKAKVHTLIDWPGGLGKPTVRQIGAVAAAKDGTQAVEVMACPEHVQDGNFAALCDDVMGVVIAVREVSREIEVHVALDTAWLGPEAESIECLCLAVRESGGDGVVLASQALQIDPQYEKQVARLVHHSGPLRVKALSLTIEAGVLLDAGVDRVGVSSRVLG</sequence>
<dbReference type="InterPro" id="IPR013785">
    <property type="entry name" value="Aldolase_TIM"/>
</dbReference>
<reference evidence="1 2" key="1">
    <citation type="submission" date="2020-08" db="EMBL/GenBank/DDBJ databases">
        <title>Genomic Encyclopedia of Type Strains, Phase IV (KMG-IV): sequencing the most valuable type-strain genomes for metagenomic binning, comparative biology and taxonomic classification.</title>
        <authorList>
            <person name="Goeker M."/>
        </authorList>
    </citation>
    <scope>NUCLEOTIDE SEQUENCE [LARGE SCALE GENOMIC DNA]</scope>
    <source>
        <strain evidence="1 2">DSM 103725</strain>
    </source>
</reference>
<gene>
    <name evidence="1" type="ORF">HNQ40_002123</name>
</gene>
<proteinExistence type="predicted"/>
<dbReference type="Gene3D" id="3.20.20.70">
    <property type="entry name" value="Aldolase class I"/>
    <property type="match status" value="1"/>
</dbReference>
<protein>
    <submittedName>
        <fullName evidence="1">Deoxyribose-phosphate aldolase</fullName>
    </submittedName>
</protein>
<keyword evidence="2" id="KW-1185">Reference proteome</keyword>
<dbReference type="RefSeq" id="WP_184677838.1">
    <property type="nucleotide sequence ID" value="NZ_JACHGY010000001.1"/>
</dbReference>
<organism evidence="1 2">
    <name type="scientific">Algisphaera agarilytica</name>
    <dbReference type="NCBI Taxonomy" id="1385975"/>
    <lineage>
        <taxon>Bacteria</taxon>
        <taxon>Pseudomonadati</taxon>
        <taxon>Planctomycetota</taxon>
        <taxon>Phycisphaerae</taxon>
        <taxon>Phycisphaerales</taxon>
        <taxon>Phycisphaeraceae</taxon>
        <taxon>Algisphaera</taxon>
    </lineage>
</organism>
<accession>A0A7X0H6S3</accession>
<dbReference type="AlphaFoldDB" id="A0A7X0H6S3"/>
<dbReference type="EMBL" id="JACHGY010000001">
    <property type="protein sequence ID" value="MBB6430317.1"/>
    <property type="molecule type" value="Genomic_DNA"/>
</dbReference>